<keyword evidence="7" id="KW-0456">Lyase</keyword>
<evidence type="ECO:0000313" key="9">
    <source>
        <dbReference type="EMBL" id="EMD35095.1"/>
    </source>
</evidence>
<evidence type="ECO:0000256" key="8">
    <source>
        <dbReference type="SAM" id="MobiDB-lite"/>
    </source>
</evidence>
<dbReference type="GO" id="GO:0106300">
    <property type="term" value="P:protein-DNA covalent cross-linking repair"/>
    <property type="evidence" value="ECO:0007669"/>
    <property type="project" value="InterPro"/>
</dbReference>
<dbReference type="InterPro" id="IPR003738">
    <property type="entry name" value="SRAP"/>
</dbReference>
<accession>M2QST0</accession>
<dbReference type="HOGENOM" id="CLU_035990_0_2_1"/>
<feature type="compositionally biased region" description="Basic and acidic residues" evidence="8">
    <location>
        <begin position="315"/>
        <end position="326"/>
    </location>
</feature>
<keyword evidence="2" id="KW-0645">Protease</keyword>
<evidence type="ECO:0000256" key="1">
    <source>
        <dbReference type="ARBA" id="ARBA00008136"/>
    </source>
</evidence>
<dbReference type="AlphaFoldDB" id="M2QST0"/>
<comment type="similarity">
    <text evidence="1">Belongs to the SOS response-associated peptidase family.</text>
</comment>
<dbReference type="STRING" id="914234.M2QST0"/>
<protein>
    <recommendedName>
        <fullName evidence="11">DUF159-domain-containing protein</fullName>
    </recommendedName>
</protein>
<name>M2QST0_CERS8</name>
<dbReference type="Proteomes" id="UP000016930">
    <property type="component" value="Unassembled WGS sequence"/>
</dbReference>
<keyword evidence="5" id="KW-0190">Covalent protein-DNA linkage</keyword>
<evidence type="ECO:0000256" key="4">
    <source>
        <dbReference type="ARBA" id="ARBA00022801"/>
    </source>
</evidence>
<evidence type="ECO:0000256" key="7">
    <source>
        <dbReference type="ARBA" id="ARBA00023239"/>
    </source>
</evidence>
<dbReference type="EMBL" id="KB445801">
    <property type="protein sequence ID" value="EMD35095.1"/>
    <property type="molecule type" value="Genomic_DNA"/>
</dbReference>
<keyword evidence="6" id="KW-0238">DNA-binding</keyword>
<evidence type="ECO:0000256" key="2">
    <source>
        <dbReference type="ARBA" id="ARBA00022670"/>
    </source>
</evidence>
<dbReference type="InterPro" id="IPR036590">
    <property type="entry name" value="SRAP-like"/>
</dbReference>
<dbReference type="GO" id="GO:0008233">
    <property type="term" value="F:peptidase activity"/>
    <property type="evidence" value="ECO:0007669"/>
    <property type="project" value="UniProtKB-KW"/>
</dbReference>
<evidence type="ECO:0008006" key="11">
    <source>
        <dbReference type="Google" id="ProtNLM"/>
    </source>
</evidence>
<keyword evidence="3" id="KW-0227">DNA damage</keyword>
<evidence type="ECO:0000256" key="6">
    <source>
        <dbReference type="ARBA" id="ARBA00023125"/>
    </source>
</evidence>
<dbReference type="Pfam" id="PF02586">
    <property type="entry name" value="SRAP"/>
    <property type="match status" value="1"/>
</dbReference>
<dbReference type="PANTHER" id="PTHR13604">
    <property type="entry name" value="DC12-RELATED"/>
    <property type="match status" value="1"/>
</dbReference>
<feature type="region of interest" description="Disordered" evidence="8">
    <location>
        <begin position="256"/>
        <end position="377"/>
    </location>
</feature>
<dbReference type="Gene3D" id="3.90.1680.10">
    <property type="entry name" value="SOS response associated peptidase-like"/>
    <property type="match status" value="1"/>
</dbReference>
<evidence type="ECO:0000256" key="5">
    <source>
        <dbReference type="ARBA" id="ARBA00023124"/>
    </source>
</evidence>
<organism evidence="9 10">
    <name type="scientific">Ceriporiopsis subvermispora (strain B)</name>
    <name type="common">White-rot fungus</name>
    <name type="synonym">Gelatoporia subvermispora</name>
    <dbReference type="NCBI Taxonomy" id="914234"/>
    <lineage>
        <taxon>Eukaryota</taxon>
        <taxon>Fungi</taxon>
        <taxon>Dikarya</taxon>
        <taxon>Basidiomycota</taxon>
        <taxon>Agaricomycotina</taxon>
        <taxon>Agaricomycetes</taxon>
        <taxon>Polyporales</taxon>
        <taxon>Gelatoporiaceae</taxon>
        <taxon>Gelatoporia</taxon>
    </lineage>
</organism>
<dbReference type="PANTHER" id="PTHR13604:SF0">
    <property type="entry name" value="ABASIC SITE PROCESSING PROTEIN HMCES"/>
    <property type="match status" value="1"/>
</dbReference>
<reference evidence="9 10" key="1">
    <citation type="journal article" date="2012" name="Proc. Natl. Acad. Sci. U.S.A.">
        <title>Comparative genomics of Ceriporiopsis subvermispora and Phanerochaete chrysosporium provide insight into selective ligninolysis.</title>
        <authorList>
            <person name="Fernandez-Fueyo E."/>
            <person name="Ruiz-Duenas F.J."/>
            <person name="Ferreira P."/>
            <person name="Floudas D."/>
            <person name="Hibbett D.S."/>
            <person name="Canessa P."/>
            <person name="Larrondo L.F."/>
            <person name="James T.Y."/>
            <person name="Seelenfreund D."/>
            <person name="Lobos S."/>
            <person name="Polanco R."/>
            <person name="Tello M."/>
            <person name="Honda Y."/>
            <person name="Watanabe T."/>
            <person name="Watanabe T."/>
            <person name="Ryu J.S."/>
            <person name="Kubicek C.P."/>
            <person name="Schmoll M."/>
            <person name="Gaskell J."/>
            <person name="Hammel K.E."/>
            <person name="St John F.J."/>
            <person name="Vanden Wymelenberg A."/>
            <person name="Sabat G."/>
            <person name="Splinter BonDurant S."/>
            <person name="Syed K."/>
            <person name="Yadav J.S."/>
            <person name="Doddapaneni H."/>
            <person name="Subramanian V."/>
            <person name="Lavin J.L."/>
            <person name="Oguiza J.A."/>
            <person name="Perez G."/>
            <person name="Pisabarro A.G."/>
            <person name="Ramirez L."/>
            <person name="Santoyo F."/>
            <person name="Master E."/>
            <person name="Coutinho P.M."/>
            <person name="Henrissat B."/>
            <person name="Lombard V."/>
            <person name="Magnuson J.K."/>
            <person name="Kuees U."/>
            <person name="Hori C."/>
            <person name="Igarashi K."/>
            <person name="Samejima M."/>
            <person name="Held B.W."/>
            <person name="Barry K.W."/>
            <person name="LaButti K.M."/>
            <person name="Lapidus A."/>
            <person name="Lindquist E.A."/>
            <person name="Lucas S.M."/>
            <person name="Riley R."/>
            <person name="Salamov A.A."/>
            <person name="Hoffmeister D."/>
            <person name="Schwenk D."/>
            <person name="Hadar Y."/>
            <person name="Yarden O."/>
            <person name="de Vries R.P."/>
            <person name="Wiebenga A."/>
            <person name="Stenlid J."/>
            <person name="Eastwood D."/>
            <person name="Grigoriev I.V."/>
            <person name="Berka R.M."/>
            <person name="Blanchette R.A."/>
            <person name="Kersten P."/>
            <person name="Martinez A.T."/>
            <person name="Vicuna R."/>
            <person name="Cullen D."/>
        </authorList>
    </citation>
    <scope>NUCLEOTIDE SEQUENCE [LARGE SCALE GENOMIC DNA]</scope>
    <source>
        <strain evidence="9 10">B</strain>
    </source>
</reference>
<evidence type="ECO:0000256" key="3">
    <source>
        <dbReference type="ARBA" id="ARBA00022763"/>
    </source>
</evidence>
<dbReference type="GO" id="GO:0003697">
    <property type="term" value="F:single-stranded DNA binding"/>
    <property type="evidence" value="ECO:0007669"/>
    <property type="project" value="InterPro"/>
</dbReference>
<sequence>MCGRYSLGRPRNQIQHLPEYNVQAAVWVAEDQFAPRHNIAPRSFAPVVRRREPDELPDQPADTLMLHTMKWGLVPHWSKHEDASLSTTNARAEKLLEGGGMWGSIKGKRRCAVLCEGYYEWLKKGKERLPHFTRHKDGRLMLLAGLYDRAFLEGSNEPLYTYTIVTTDANKEFSWLHDRQPVILSSPEASQKWLDTSSEKWNPELTKLLNPYSDTTSPLVCYQVPKEVGKVGTESPTFIQPIAERKDGIAAMFVNQKQARSSPASPARAKPKRNTSPPPTKADPAEQKPPTEKLNAWESDSEIEYIDSSAPSPEVKIEKVDPTQDRSRKRKASPTKGPRETHKASKGSSSSSALSPKKQKLEKACSSSKITDFFGKP</sequence>
<gene>
    <name evidence="9" type="ORF">CERSUDRAFT_116585</name>
</gene>
<keyword evidence="10" id="KW-1185">Reference proteome</keyword>
<evidence type="ECO:0000313" key="10">
    <source>
        <dbReference type="Proteomes" id="UP000016930"/>
    </source>
</evidence>
<feature type="compositionally biased region" description="Low complexity" evidence="8">
    <location>
        <begin position="346"/>
        <end position="356"/>
    </location>
</feature>
<dbReference type="SUPFAM" id="SSF143081">
    <property type="entry name" value="BB1717-like"/>
    <property type="match status" value="1"/>
</dbReference>
<feature type="compositionally biased region" description="Low complexity" evidence="8">
    <location>
        <begin position="256"/>
        <end position="268"/>
    </location>
</feature>
<proteinExistence type="inferred from homology"/>
<dbReference type="OrthoDB" id="2111841at2759"/>
<dbReference type="GO" id="GO:0016829">
    <property type="term" value="F:lyase activity"/>
    <property type="evidence" value="ECO:0007669"/>
    <property type="project" value="UniProtKB-KW"/>
</dbReference>
<dbReference type="GO" id="GO:0006508">
    <property type="term" value="P:proteolysis"/>
    <property type="evidence" value="ECO:0007669"/>
    <property type="project" value="UniProtKB-KW"/>
</dbReference>
<keyword evidence="4" id="KW-0378">Hydrolase</keyword>